<dbReference type="PANTHER" id="PTHR35089">
    <property type="entry name" value="CHAPERONE PROTEIN SKP"/>
    <property type="match status" value="1"/>
</dbReference>
<gene>
    <name evidence="4" type="ORF">DBW92_00075</name>
</gene>
<dbReference type="EMBL" id="QOPI01000001">
    <property type="protein sequence ID" value="RCL45646.1"/>
    <property type="molecule type" value="Genomic_DNA"/>
</dbReference>
<name>A0A368C9L1_9GAMM</name>
<evidence type="ECO:0000313" key="4">
    <source>
        <dbReference type="EMBL" id="RCL45646.1"/>
    </source>
</evidence>
<dbReference type="AlphaFoldDB" id="A0A368C9L1"/>
<dbReference type="SUPFAM" id="SSF111384">
    <property type="entry name" value="OmpH-like"/>
    <property type="match status" value="1"/>
</dbReference>
<dbReference type="SMART" id="SM00935">
    <property type="entry name" value="OmpH"/>
    <property type="match status" value="1"/>
</dbReference>
<keyword evidence="2 3" id="KW-0732">Signal</keyword>
<sequence length="174" mass="19123">MKILNRLFLAVFLLISVPSFANDGFAVIDMRVAVLSTQLAQDTFKALEEDADYAANVEQAQTLQADRQSLAETLQKDGETMSQEEVANSQKAIQEKSKDLEFIVGKIQAKQNETAENIFRDMNPSLQKILSELLAAKQIKVLLARDTAIFADPALDITDDVTSMLDVAASVADE</sequence>
<dbReference type="InterPro" id="IPR005632">
    <property type="entry name" value="Chaperone_Skp"/>
</dbReference>
<feature type="signal peptide" evidence="3">
    <location>
        <begin position="1"/>
        <end position="21"/>
    </location>
</feature>
<dbReference type="Pfam" id="PF03938">
    <property type="entry name" value="OmpH"/>
    <property type="match status" value="1"/>
</dbReference>
<dbReference type="PANTHER" id="PTHR35089:SF1">
    <property type="entry name" value="CHAPERONE PROTEIN SKP"/>
    <property type="match status" value="1"/>
</dbReference>
<evidence type="ECO:0000256" key="2">
    <source>
        <dbReference type="ARBA" id="ARBA00022729"/>
    </source>
</evidence>
<feature type="chain" id="PRO_5016628837" evidence="3">
    <location>
        <begin position="22"/>
        <end position="174"/>
    </location>
</feature>
<comment type="caution">
    <text evidence="4">The sequence shown here is derived from an EMBL/GenBank/DDBJ whole genome shotgun (WGS) entry which is preliminary data.</text>
</comment>
<dbReference type="GO" id="GO:0051082">
    <property type="term" value="F:unfolded protein binding"/>
    <property type="evidence" value="ECO:0007669"/>
    <property type="project" value="InterPro"/>
</dbReference>
<dbReference type="GO" id="GO:0050821">
    <property type="term" value="P:protein stabilization"/>
    <property type="evidence" value="ECO:0007669"/>
    <property type="project" value="TreeGrafter"/>
</dbReference>
<comment type="similarity">
    <text evidence="1">Belongs to the Skp family.</text>
</comment>
<proteinExistence type="inferred from homology"/>
<evidence type="ECO:0000256" key="1">
    <source>
        <dbReference type="ARBA" id="ARBA00009091"/>
    </source>
</evidence>
<protein>
    <submittedName>
        <fullName evidence="4">OmpH family outer membrane protein</fullName>
    </submittedName>
</protein>
<dbReference type="InterPro" id="IPR024930">
    <property type="entry name" value="Skp_dom_sf"/>
</dbReference>
<evidence type="ECO:0000256" key="3">
    <source>
        <dbReference type="SAM" id="SignalP"/>
    </source>
</evidence>
<dbReference type="GO" id="GO:0005829">
    <property type="term" value="C:cytosol"/>
    <property type="evidence" value="ECO:0007669"/>
    <property type="project" value="TreeGrafter"/>
</dbReference>
<dbReference type="Proteomes" id="UP000252915">
    <property type="component" value="Unassembled WGS sequence"/>
</dbReference>
<evidence type="ECO:0000313" key="5">
    <source>
        <dbReference type="Proteomes" id="UP000252915"/>
    </source>
</evidence>
<reference evidence="4 5" key="1">
    <citation type="journal article" date="2018" name="Microbiome">
        <title>Fine metagenomic profile of the Mediterranean stratified and mixed water columns revealed by assembly and recruitment.</title>
        <authorList>
            <person name="Haro-Moreno J.M."/>
            <person name="Lopez-Perez M."/>
            <person name="De La Torre J.R."/>
            <person name="Picazo A."/>
            <person name="Camacho A."/>
            <person name="Rodriguez-Valera F."/>
        </authorList>
    </citation>
    <scope>NUCLEOTIDE SEQUENCE [LARGE SCALE GENOMIC DNA]</scope>
    <source>
        <strain evidence="4">MED-G78</strain>
    </source>
</reference>
<organism evidence="4 5">
    <name type="scientific">SAR86 cluster bacterium</name>
    <dbReference type="NCBI Taxonomy" id="2030880"/>
    <lineage>
        <taxon>Bacteria</taxon>
        <taxon>Pseudomonadati</taxon>
        <taxon>Pseudomonadota</taxon>
        <taxon>Gammaproteobacteria</taxon>
        <taxon>SAR86 cluster</taxon>
    </lineage>
</organism>
<accession>A0A368C9L1</accession>
<dbReference type="Gene3D" id="3.30.910.20">
    <property type="entry name" value="Skp domain"/>
    <property type="match status" value="1"/>
</dbReference>